<feature type="transmembrane region" description="Helical" evidence="2">
    <location>
        <begin position="203"/>
        <end position="222"/>
    </location>
</feature>
<feature type="compositionally biased region" description="Basic and acidic residues" evidence="1">
    <location>
        <begin position="688"/>
        <end position="702"/>
    </location>
</feature>
<dbReference type="EMBL" id="LN483166">
    <property type="protein sequence ID" value="CED84619.1"/>
    <property type="molecule type" value="Genomic_DNA"/>
</dbReference>
<keyword evidence="2" id="KW-0472">Membrane</keyword>
<keyword evidence="2" id="KW-0812">Transmembrane</keyword>
<dbReference type="AlphaFoldDB" id="A0A0F7SV43"/>
<feature type="compositionally biased region" description="Polar residues" evidence="1">
    <location>
        <begin position="1085"/>
        <end position="1094"/>
    </location>
</feature>
<protein>
    <recommendedName>
        <fullName evidence="4">Myosin-binding domain-containing protein</fullName>
    </recommendedName>
</protein>
<feature type="transmembrane region" description="Helical" evidence="2">
    <location>
        <begin position="179"/>
        <end position="197"/>
    </location>
</feature>
<accession>A0A0F7SV43</accession>
<evidence type="ECO:0000313" key="3">
    <source>
        <dbReference type="EMBL" id="CED84619.1"/>
    </source>
</evidence>
<feature type="region of interest" description="Disordered" evidence="1">
    <location>
        <begin position="417"/>
        <end position="479"/>
    </location>
</feature>
<name>A0A0F7SV43_PHARH</name>
<evidence type="ECO:0000256" key="2">
    <source>
        <dbReference type="SAM" id="Phobius"/>
    </source>
</evidence>
<feature type="region of interest" description="Disordered" evidence="1">
    <location>
        <begin position="1021"/>
        <end position="1108"/>
    </location>
</feature>
<keyword evidence="2" id="KW-1133">Transmembrane helix</keyword>
<feature type="region of interest" description="Disordered" evidence="1">
    <location>
        <begin position="346"/>
        <end position="375"/>
    </location>
</feature>
<feature type="region of interest" description="Disordered" evidence="1">
    <location>
        <begin position="639"/>
        <end position="720"/>
    </location>
</feature>
<feature type="region of interest" description="Disordered" evidence="1">
    <location>
        <begin position="129"/>
        <end position="154"/>
    </location>
</feature>
<evidence type="ECO:0008006" key="4">
    <source>
        <dbReference type="Google" id="ProtNLM"/>
    </source>
</evidence>
<feature type="compositionally biased region" description="Basic and acidic residues" evidence="1">
    <location>
        <begin position="357"/>
        <end position="371"/>
    </location>
</feature>
<feature type="compositionally biased region" description="Low complexity" evidence="1">
    <location>
        <begin position="646"/>
        <end position="658"/>
    </location>
</feature>
<feature type="region of interest" description="Disordered" evidence="1">
    <location>
        <begin position="936"/>
        <end position="956"/>
    </location>
</feature>
<evidence type="ECO:0000256" key="1">
    <source>
        <dbReference type="SAM" id="MobiDB-lite"/>
    </source>
</evidence>
<sequence>MSVIYEGSPLDQYLRASEIEEDVERVMDLASETDANHEEEYGQEKTQQTEEIRNVGSGLIGSIGNELIVGWSVLLGMSLDGSPRNILERSSIEPPKMMANRKDLAEMSKYILCSSSLMGSSLPRAVEHPIEETEADREESVELPNDPSSTSFSSLSSSAYSSSSAASLNLNLNRSQRTMLSLAFILAAAFWLALGPGSLVCRLSMVAIGLLSCLYILGRSIIKRSPTFVFSSSGNAKAAVPAPRLSSSISQAQKDALMSLERLVSEAEAYDRSMNAALGSVYELDRDLPMSKDVSTSSLPNLTLRQTLLSTLSTLTHLSSEAFTNLMPFVSSKELGTLSTMYGLDVPPPLLPPTSRTDAETRPSDLDDPRTSPRLSSLRPFEITRLNTPTRSSRFPSCATSAADSIEPIERHIVDRWSSPPRAGSSRKRHSMLSFSGEEDETERRLEDTSHFTAMPKRTSRAQKRQTWSFSGGVHPRMSAHLQNSPRIRLRTQTSGTIVLDMTPSKDKGGARSASASPILPTLSPSPLAATIIPVDAQSPFLTRLARPPAMDVSADLTTCSVPLCSPNSAGSRALNELTRSCSSASASSREGSATSSTPYYLKRRSLQTLPYKTYSPSHDNSFISSTITDNADLHDSGLVDPLNRSELSTSSPSMTVSRSKEYEARMSPKRLGGGTYTPRRGPMDQVQEEKLGRREEVHKNSADLSQPRPRPTPLSFCSGHRHTLSSPSSLAYYRPRLSHSEYAEEEEETAEEERQEKDRMLVPLSHAHLLTHFFGLHANRRYTLVSLLALKKDLVDTSWEDIQTQVEVLFRGFVIAREEIGKELRIYRQQQYWAEHKDVDNEGFAPRSKTKLQERRDWIEQLRREVDLLETNLAAKAQDEFIPGGFDSSGTDGEWDSWWLDMRDELGGLIRIWERGRISMGIEIPNGLVDSIVENQSSSPPDVLAPSGMTGADEPGRELLRLDEAEQGDTELADDVALHLESQLRLPPPGREEVFIGDTAPVSQYRPPSKLSREERILLAKKERENSKQGIDGEDETSGMDDVVSELKGLMSELRRLKRPHETDLPDDETETKSDTLLTERVSYATNHHTSFSPSPPPLINRPSLPFDLPTSLIDRLSLPALSIGSSDGDDLESDDQDGSFELEFFNPEKNGSQVTITLGVDSDADTEEGDGSKVRAACSTP</sequence>
<feature type="compositionally biased region" description="Acidic residues" evidence="1">
    <location>
        <begin position="1129"/>
        <end position="1142"/>
    </location>
</feature>
<feature type="compositionally biased region" description="Acidic residues" evidence="1">
    <location>
        <begin position="132"/>
        <end position="141"/>
    </location>
</feature>
<proteinExistence type="predicted"/>
<feature type="region of interest" description="Disordered" evidence="1">
    <location>
        <begin position="1122"/>
        <end position="1183"/>
    </location>
</feature>
<reference evidence="3" key="1">
    <citation type="submission" date="2014-08" db="EMBL/GenBank/DDBJ databases">
        <authorList>
            <person name="Sharma Rahul"/>
            <person name="Thines Marco"/>
        </authorList>
    </citation>
    <scope>NUCLEOTIDE SEQUENCE</scope>
</reference>
<organism evidence="3">
    <name type="scientific">Phaffia rhodozyma</name>
    <name type="common">Yeast</name>
    <name type="synonym">Xanthophyllomyces dendrorhous</name>
    <dbReference type="NCBI Taxonomy" id="264483"/>
    <lineage>
        <taxon>Eukaryota</taxon>
        <taxon>Fungi</taxon>
        <taxon>Dikarya</taxon>
        <taxon>Basidiomycota</taxon>
        <taxon>Agaricomycotina</taxon>
        <taxon>Tremellomycetes</taxon>
        <taxon>Cystofilobasidiales</taxon>
        <taxon>Mrakiaceae</taxon>
        <taxon>Phaffia</taxon>
    </lineage>
</organism>